<dbReference type="GO" id="GO:0007165">
    <property type="term" value="P:signal transduction"/>
    <property type="evidence" value="ECO:0007669"/>
    <property type="project" value="InterPro"/>
</dbReference>
<comment type="caution">
    <text evidence="8">The sequence shown here is derived from an EMBL/GenBank/DDBJ whole genome shotgun (WGS) entry which is preliminary data.</text>
</comment>
<keyword evidence="5 6" id="KW-0472">Membrane</keyword>
<keyword evidence="3 6" id="KW-0812">Transmembrane</keyword>
<dbReference type="InterPro" id="IPR012902">
    <property type="entry name" value="N_methyl_site"/>
</dbReference>
<sequence>MQIRIVAQILAMVASGILLVGGAIYMIIWNGITSQDFAGGAVSIISIFDQVNQTLMVVVPVLIVIMGWIAIIISHRIAGPLVRLNNGMRDLESGRWPERPMKFRKGDEGHHLAQQFNVMTESVRKMVAGEQETARSILSELEVYTRILKEEQKVDREIIEKLNRIQQKANKTAQKGFTLIELMIVVVIIGVLAAIAVPNYMSMRARALEASIKSNMHTLQLVVEDYNVRTGGFYPADLEVRISAVNPEFNVDKSITEGVYKPPFPVNSLICPYLGYANPFNKEENALAYLDNDDPAGNPGMVFYTTYDTSGAIIGDGVGTRADRYKIRGFGKIELLSLELTPGQSI</sequence>
<dbReference type="SUPFAM" id="SSF158472">
    <property type="entry name" value="HAMP domain-like"/>
    <property type="match status" value="1"/>
</dbReference>
<feature type="transmembrane region" description="Helical" evidence="6">
    <location>
        <begin position="52"/>
        <end position="73"/>
    </location>
</feature>
<dbReference type="InterPro" id="IPR003660">
    <property type="entry name" value="HAMP_dom"/>
</dbReference>
<dbReference type="SUPFAM" id="SSF54523">
    <property type="entry name" value="Pili subunits"/>
    <property type="match status" value="1"/>
</dbReference>
<feature type="transmembrane region" description="Helical" evidence="6">
    <location>
        <begin position="176"/>
        <end position="197"/>
    </location>
</feature>
<organism evidence="8 9">
    <name type="scientific">Candidatus Edwardsbacteria bacterium GWF2_54_11</name>
    <dbReference type="NCBI Taxonomy" id="1817851"/>
    <lineage>
        <taxon>Bacteria</taxon>
        <taxon>Candidatus Edwardsiibacteriota</taxon>
    </lineage>
</organism>
<feature type="domain" description="HAMP" evidence="7">
    <location>
        <begin position="75"/>
        <end position="128"/>
    </location>
</feature>
<name>A0A1F5R9R9_9BACT</name>
<protein>
    <recommendedName>
        <fullName evidence="7">HAMP domain-containing protein</fullName>
    </recommendedName>
</protein>
<dbReference type="PROSITE" id="PS50885">
    <property type="entry name" value="HAMP"/>
    <property type="match status" value="1"/>
</dbReference>
<dbReference type="EMBL" id="MFFM01000037">
    <property type="protein sequence ID" value="OGF11174.1"/>
    <property type="molecule type" value="Genomic_DNA"/>
</dbReference>
<dbReference type="SMART" id="SM00304">
    <property type="entry name" value="HAMP"/>
    <property type="match status" value="1"/>
</dbReference>
<evidence type="ECO:0000256" key="2">
    <source>
        <dbReference type="ARBA" id="ARBA00022481"/>
    </source>
</evidence>
<dbReference type="PANTHER" id="PTHR30093:SF44">
    <property type="entry name" value="TYPE II SECRETION SYSTEM CORE PROTEIN G"/>
    <property type="match status" value="1"/>
</dbReference>
<dbReference type="PANTHER" id="PTHR30093">
    <property type="entry name" value="GENERAL SECRETION PATHWAY PROTEIN G"/>
    <property type="match status" value="1"/>
</dbReference>
<gene>
    <name evidence="8" type="ORF">A2024_07870</name>
</gene>
<evidence type="ECO:0000256" key="6">
    <source>
        <dbReference type="SAM" id="Phobius"/>
    </source>
</evidence>
<dbReference type="Pfam" id="PF07963">
    <property type="entry name" value="N_methyl"/>
    <property type="match status" value="1"/>
</dbReference>
<evidence type="ECO:0000259" key="7">
    <source>
        <dbReference type="PROSITE" id="PS50885"/>
    </source>
</evidence>
<keyword evidence="2" id="KW-0488">Methylation</keyword>
<evidence type="ECO:0000313" key="9">
    <source>
        <dbReference type="Proteomes" id="UP000177230"/>
    </source>
</evidence>
<dbReference type="AlphaFoldDB" id="A0A1F5R9R9"/>
<evidence type="ECO:0000256" key="5">
    <source>
        <dbReference type="ARBA" id="ARBA00023136"/>
    </source>
</evidence>
<evidence type="ECO:0000313" key="8">
    <source>
        <dbReference type="EMBL" id="OGF11174.1"/>
    </source>
</evidence>
<reference evidence="8 9" key="1">
    <citation type="journal article" date="2016" name="Nat. Commun.">
        <title>Thousands of microbial genomes shed light on interconnected biogeochemical processes in an aquifer system.</title>
        <authorList>
            <person name="Anantharaman K."/>
            <person name="Brown C.T."/>
            <person name="Hug L.A."/>
            <person name="Sharon I."/>
            <person name="Castelle C.J."/>
            <person name="Probst A.J."/>
            <person name="Thomas B.C."/>
            <person name="Singh A."/>
            <person name="Wilkins M.J."/>
            <person name="Karaoz U."/>
            <person name="Brodie E.L."/>
            <person name="Williams K.H."/>
            <person name="Hubbard S.S."/>
            <person name="Banfield J.F."/>
        </authorList>
    </citation>
    <scope>NUCLEOTIDE SEQUENCE [LARGE SCALE GENOMIC DNA]</scope>
</reference>
<dbReference type="GO" id="GO:0016020">
    <property type="term" value="C:membrane"/>
    <property type="evidence" value="ECO:0007669"/>
    <property type="project" value="UniProtKB-SubCell"/>
</dbReference>
<accession>A0A1F5R9R9</accession>
<evidence type="ECO:0000256" key="1">
    <source>
        <dbReference type="ARBA" id="ARBA00004167"/>
    </source>
</evidence>
<proteinExistence type="predicted"/>
<keyword evidence="4 6" id="KW-1133">Transmembrane helix</keyword>
<evidence type="ECO:0000256" key="4">
    <source>
        <dbReference type="ARBA" id="ARBA00022989"/>
    </source>
</evidence>
<dbReference type="InterPro" id="IPR045584">
    <property type="entry name" value="Pilin-like"/>
</dbReference>
<evidence type="ECO:0000256" key="3">
    <source>
        <dbReference type="ARBA" id="ARBA00022692"/>
    </source>
</evidence>
<dbReference type="PROSITE" id="PS00409">
    <property type="entry name" value="PROKAR_NTER_METHYL"/>
    <property type="match status" value="1"/>
</dbReference>
<feature type="transmembrane region" description="Helical" evidence="6">
    <location>
        <begin position="9"/>
        <end position="32"/>
    </location>
</feature>
<dbReference type="Gene3D" id="3.30.700.10">
    <property type="entry name" value="Glycoprotein, Type 4 Pilin"/>
    <property type="match status" value="1"/>
</dbReference>
<dbReference type="Proteomes" id="UP000177230">
    <property type="component" value="Unassembled WGS sequence"/>
</dbReference>
<dbReference type="NCBIfam" id="TIGR02532">
    <property type="entry name" value="IV_pilin_GFxxxE"/>
    <property type="match status" value="1"/>
</dbReference>
<comment type="subcellular location">
    <subcellularLocation>
        <location evidence="1">Membrane</location>
        <topology evidence="1">Single-pass membrane protein</topology>
    </subcellularLocation>
</comment>
<dbReference type="Gene3D" id="6.10.340.10">
    <property type="match status" value="1"/>
</dbReference>